<evidence type="ECO:0000256" key="2">
    <source>
        <dbReference type="ARBA" id="ARBA00022884"/>
    </source>
</evidence>
<dbReference type="AlphaFoldDB" id="A0A132AGG4"/>
<dbReference type="PANTHER" id="PTHR24012">
    <property type="entry name" value="RNA BINDING PROTEIN"/>
    <property type="match status" value="1"/>
</dbReference>
<organism evidence="5 6">
    <name type="scientific">Sarcoptes scabiei</name>
    <name type="common">Itch mite</name>
    <name type="synonym">Acarus scabiei</name>
    <dbReference type="NCBI Taxonomy" id="52283"/>
    <lineage>
        <taxon>Eukaryota</taxon>
        <taxon>Metazoa</taxon>
        <taxon>Ecdysozoa</taxon>
        <taxon>Arthropoda</taxon>
        <taxon>Chelicerata</taxon>
        <taxon>Arachnida</taxon>
        <taxon>Acari</taxon>
        <taxon>Acariformes</taxon>
        <taxon>Sarcoptiformes</taxon>
        <taxon>Astigmata</taxon>
        <taxon>Psoroptidia</taxon>
        <taxon>Sarcoptoidea</taxon>
        <taxon>Sarcoptidae</taxon>
        <taxon>Sarcoptinae</taxon>
        <taxon>Sarcoptes</taxon>
    </lineage>
</organism>
<dbReference type="VEuPathDB" id="VectorBase:SSCA008606"/>
<dbReference type="InterPro" id="IPR035979">
    <property type="entry name" value="RBD_domain_sf"/>
</dbReference>
<feature type="compositionally biased region" description="Polar residues" evidence="4">
    <location>
        <begin position="17"/>
        <end position="37"/>
    </location>
</feature>
<protein>
    <submittedName>
        <fullName evidence="5">Alan shepard-like protein</fullName>
    </submittedName>
</protein>
<evidence type="ECO:0000256" key="4">
    <source>
        <dbReference type="SAM" id="MobiDB-lite"/>
    </source>
</evidence>
<evidence type="ECO:0000256" key="3">
    <source>
        <dbReference type="PROSITE-ProRule" id="PRU00176"/>
    </source>
</evidence>
<dbReference type="EMBL" id="JXLN01014480">
    <property type="protein sequence ID" value="KPM10082.1"/>
    <property type="molecule type" value="Genomic_DNA"/>
</dbReference>
<feature type="compositionally biased region" description="Low complexity" evidence="4">
    <location>
        <begin position="1"/>
        <end position="16"/>
    </location>
</feature>
<dbReference type="Pfam" id="PF00076">
    <property type="entry name" value="RRM_1"/>
    <property type="match status" value="1"/>
</dbReference>
<comment type="caution">
    <text evidence="5">The sequence shown here is derived from an EMBL/GenBank/DDBJ whole genome shotgun (WGS) entry which is preliminary data.</text>
</comment>
<dbReference type="FunFam" id="3.30.70.330:FF:000169">
    <property type="entry name" value="protein alan shepard isoform X4"/>
    <property type="match status" value="1"/>
</dbReference>
<dbReference type="GO" id="GO:0003723">
    <property type="term" value="F:RNA binding"/>
    <property type="evidence" value="ECO:0007669"/>
    <property type="project" value="UniProtKB-UniRule"/>
</dbReference>
<dbReference type="InterPro" id="IPR000504">
    <property type="entry name" value="RRM_dom"/>
</dbReference>
<keyword evidence="1" id="KW-0677">Repeat</keyword>
<sequence length="411" mass="45041">MSLNSPSSSSLTTSSNVIIGNNSDGNNSTPIKSINGNDSFGSGNTPVNNNIHNNFGNISKTNLYIRGGYGFVDFDSPIAAEQAVKSLISQGVQAQMAKCADVNRGKNIQKVFQTQEHDPTNLYIANLPMNMAEVDLEKMLSLYGYVVSTRILKDVNGTPRGVGFARMESKEKCENVINILNGKFIPGCKDALLVKFADGGVKKKIHHKNDNRYRNEIDPLQMTFESTNITPNGVASMLSSSMNAPTSFQRFSTPYHHQNPMQPNPWMHQPPQPQYIMQMIASQMDPNAQSLAYSPLMQQLTAQMSHLQMGVSGASYMPGNPHPYGTQMFAPHMMPTTMPMSGLASATASDVQDQINLSSKSNTSGSITGEDPQQQQQQQQNQQTAAQTQPNSLACPPQPQQHNFPMCYNQK</sequence>
<dbReference type="InterPro" id="IPR012677">
    <property type="entry name" value="Nucleotide-bd_a/b_plait_sf"/>
</dbReference>
<feature type="region of interest" description="Disordered" evidence="4">
    <location>
        <begin position="357"/>
        <end position="411"/>
    </location>
</feature>
<evidence type="ECO:0000313" key="5">
    <source>
        <dbReference type="EMBL" id="KPM10082.1"/>
    </source>
</evidence>
<dbReference type="CDD" id="cd12244">
    <property type="entry name" value="RRM2_MSSP"/>
    <property type="match status" value="1"/>
</dbReference>
<dbReference type="Gene3D" id="3.30.70.330">
    <property type="match status" value="1"/>
</dbReference>
<keyword evidence="2 3" id="KW-0694">RNA-binding</keyword>
<feature type="region of interest" description="Disordered" evidence="4">
    <location>
        <begin position="1"/>
        <end position="37"/>
    </location>
</feature>
<name>A0A132AGG4_SARSC</name>
<gene>
    <name evidence="5" type="ORF">QR98_0086300</name>
</gene>
<accession>A0A132AGG4</accession>
<dbReference type="OrthoDB" id="271725at2759"/>
<feature type="compositionally biased region" description="Polar residues" evidence="4">
    <location>
        <begin position="357"/>
        <end position="367"/>
    </location>
</feature>
<proteinExistence type="predicted"/>
<evidence type="ECO:0000313" key="6">
    <source>
        <dbReference type="Proteomes" id="UP000616769"/>
    </source>
</evidence>
<dbReference type="Proteomes" id="UP000616769">
    <property type="component" value="Unassembled WGS sequence"/>
</dbReference>
<dbReference type="SMART" id="SM00360">
    <property type="entry name" value="RRM"/>
    <property type="match status" value="1"/>
</dbReference>
<dbReference type="PROSITE" id="PS50102">
    <property type="entry name" value="RRM"/>
    <property type="match status" value="1"/>
</dbReference>
<feature type="compositionally biased region" description="Low complexity" evidence="4">
    <location>
        <begin position="372"/>
        <end position="391"/>
    </location>
</feature>
<dbReference type="SUPFAM" id="SSF54928">
    <property type="entry name" value="RNA-binding domain, RBD"/>
    <property type="match status" value="2"/>
</dbReference>
<evidence type="ECO:0000256" key="1">
    <source>
        <dbReference type="ARBA" id="ARBA00022737"/>
    </source>
</evidence>
<reference evidence="5 6" key="1">
    <citation type="journal article" date="2015" name="Parasit. Vectors">
        <title>Draft genome of the scabies mite.</title>
        <authorList>
            <person name="Rider S.D.Jr."/>
            <person name="Morgan M.S."/>
            <person name="Arlian L.G."/>
        </authorList>
    </citation>
    <scope>NUCLEOTIDE SEQUENCE [LARGE SCALE GENOMIC DNA]</scope>
    <source>
        <strain evidence="5">Arlian Lab</strain>
    </source>
</reference>